<dbReference type="UniPathway" id="UPA00343"/>
<dbReference type="UniPathway" id="UPA00544"/>
<dbReference type="AlphaFoldDB" id="R4V6T7"/>
<comment type="pathway">
    <text evidence="1">Cell wall biogenesis; peptidoglycan recycling.</text>
</comment>
<dbReference type="PANTHER" id="PTHR30605">
    <property type="entry name" value="ANHYDRO-N-ACETYLMURAMIC ACID KINASE"/>
    <property type="match status" value="1"/>
</dbReference>
<dbReference type="Proteomes" id="UP000017881">
    <property type="component" value="Chromosome"/>
</dbReference>
<evidence type="ECO:0000313" key="3">
    <source>
        <dbReference type="Proteomes" id="UP000017881"/>
    </source>
</evidence>
<organism evidence="2 3">
    <name type="scientific">Spiribacter salinus M19-40</name>
    <dbReference type="NCBI Taxonomy" id="1260251"/>
    <lineage>
        <taxon>Bacteria</taxon>
        <taxon>Pseudomonadati</taxon>
        <taxon>Pseudomonadota</taxon>
        <taxon>Gammaproteobacteria</taxon>
        <taxon>Chromatiales</taxon>
        <taxon>Ectothiorhodospiraceae</taxon>
        <taxon>Spiribacter</taxon>
    </lineage>
</organism>
<proteinExistence type="inferred from homology"/>
<dbReference type="InterPro" id="IPR005338">
    <property type="entry name" value="Anhydro_N_Ac-Mur_kinase"/>
</dbReference>
<dbReference type="GO" id="GO:0006040">
    <property type="term" value="P:amino sugar metabolic process"/>
    <property type="evidence" value="ECO:0007669"/>
    <property type="project" value="InterPro"/>
</dbReference>
<dbReference type="NCBIfam" id="NF007139">
    <property type="entry name" value="PRK09585.1-3"/>
    <property type="match status" value="1"/>
</dbReference>
<dbReference type="GO" id="GO:0005524">
    <property type="term" value="F:ATP binding"/>
    <property type="evidence" value="ECO:0007669"/>
    <property type="project" value="UniProtKB-UniRule"/>
</dbReference>
<dbReference type="PATRIC" id="fig|1260251.3.peg.1554"/>
<gene>
    <name evidence="1 2" type="primary">anmK</name>
    <name evidence="2" type="ORF">SPISAL_07675</name>
</gene>
<dbReference type="SUPFAM" id="SSF53067">
    <property type="entry name" value="Actin-like ATPase domain"/>
    <property type="match status" value="1"/>
</dbReference>
<evidence type="ECO:0000313" key="2">
    <source>
        <dbReference type="EMBL" id="AGM41629.1"/>
    </source>
</evidence>
<reference evidence="2 3" key="1">
    <citation type="journal article" date="2013" name="Genome Announc.">
        <title>Draft Genome of Spiribacter salinus M19-40, an Abundant Gammaproteobacterium in Aquatic Hypersaline Environments.</title>
        <authorList>
            <person name="Leon M.J."/>
            <person name="Ghai R."/>
            <person name="Fernandez A.B."/>
            <person name="Sanchez-Porro C."/>
            <person name="Rodriguez-Valera F."/>
            <person name="Ventosa A."/>
        </authorList>
    </citation>
    <scope>NUCLEOTIDE SEQUENCE [LARGE SCALE GENOMIC DNA]</scope>
    <source>
        <strain evidence="2">M19-40</strain>
    </source>
</reference>
<feature type="binding site" evidence="1">
    <location>
        <begin position="9"/>
        <end position="16"/>
    </location>
    <ligand>
        <name>ATP</name>
        <dbReference type="ChEBI" id="CHEBI:30616"/>
    </ligand>
</feature>
<keyword evidence="1" id="KW-0547">Nucleotide-binding</keyword>
<keyword evidence="3" id="KW-1185">Reference proteome</keyword>
<accession>R4V6T7</accession>
<keyword evidence="1" id="KW-0808">Transferase</keyword>
<sequence>MQTIGIMSGTSLDGMDAALVDFDAHDRPTLSAHCYQPYPLALVERLRAMDAQAPLAEVLSLDAALAGHYAQLVAQLLTEADCPASRITAIGLHGQTIWHHPQGDPAVTCQIGDPARLAEQTGIRVVAQFRQRDMAAGGEGAPLAPVFHTALFATETPRAVINLGGIANITLLDGEGQIVAGFDCGPANTLLDAWARQALGRRFDEHGQWAASGTVDQRLLAQWLSDPYFAAAPPKSTGPEVFNLRWAQAAMTGHEAPADVQATLAELTARSIAMALDGCTPAPTDVVICGGGVHNADLMARIRTASRCPVHTAEALGYPSAAIEAMGFAWLARAAVRGDALDLREVTGARHPVRLGAIYPA</sequence>
<dbReference type="RefSeq" id="WP_016353936.1">
    <property type="nucleotide sequence ID" value="NC_021291.1"/>
</dbReference>
<name>R4V6T7_9GAMM</name>
<comment type="similarity">
    <text evidence="1">Belongs to the anhydro-N-acetylmuramic acid kinase family.</text>
</comment>
<dbReference type="GO" id="GO:0016773">
    <property type="term" value="F:phosphotransferase activity, alcohol group as acceptor"/>
    <property type="evidence" value="ECO:0007669"/>
    <property type="project" value="UniProtKB-UniRule"/>
</dbReference>
<keyword evidence="1" id="KW-0067">ATP-binding</keyword>
<keyword evidence="1 2" id="KW-0418">Kinase</keyword>
<dbReference type="eggNOG" id="COG2377">
    <property type="taxonomic scope" value="Bacteria"/>
</dbReference>
<comment type="function">
    <text evidence="1">Catalyzes the specific phosphorylation of 1,6-anhydro-N-acetylmuramic acid (anhMurNAc) with the simultaneous cleavage of the 1,6-anhydro ring, generating MurNAc-6-P. Is required for the utilization of anhMurNAc either imported from the medium or derived from its own cell wall murein, and thus plays a role in cell wall recycling.</text>
</comment>
<dbReference type="GO" id="GO:0097175">
    <property type="term" value="P:1,6-anhydro-N-acetyl-beta-muramic acid catabolic process"/>
    <property type="evidence" value="ECO:0007669"/>
    <property type="project" value="UniProtKB-UniRule"/>
</dbReference>
<dbReference type="PANTHER" id="PTHR30605:SF0">
    <property type="entry name" value="ANHYDRO-N-ACETYLMURAMIC ACID KINASE"/>
    <property type="match status" value="1"/>
</dbReference>
<dbReference type="CDD" id="cd24050">
    <property type="entry name" value="ASKHA_NBD_ANMK"/>
    <property type="match status" value="1"/>
</dbReference>
<dbReference type="EC" id="2.7.1.170" evidence="1"/>
<dbReference type="GO" id="GO:0009254">
    <property type="term" value="P:peptidoglycan turnover"/>
    <property type="evidence" value="ECO:0007669"/>
    <property type="project" value="UniProtKB-UniRule"/>
</dbReference>
<dbReference type="KEGG" id="ssal:SPISAL_07675"/>
<comment type="pathway">
    <text evidence="1">Amino-sugar metabolism; 1,6-anhydro-N-acetylmuramate degradation.</text>
</comment>
<protein>
    <recommendedName>
        <fullName evidence="1">Anhydro-N-acetylmuramic acid kinase</fullName>
        <ecNumber evidence="1">2.7.1.170</ecNumber>
    </recommendedName>
    <alternativeName>
        <fullName evidence="1">AnhMurNAc kinase</fullName>
    </alternativeName>
</protein>
<dbReference type="GO" id="GO:0016301">
    <property type="term" value="F:kinase activity"/>
    <property type="evidence" value="ECO:0007669"/>
    <property type="project" value="UniProtKB-KW"/>
</dbReference>
<dbReference type="Pfam" id="PF03702">
    <property type="entry name" value="AnmK"/>
    <property type="match status" value="1"/>
</dbReference>
<keyword evidence="1" id="KW-0119">Carbohydrate metabolism</keyword>
<dbReference type="HOGENOM" id="CLU_038782_0_0_6"/>
<dbReference type="EMBL" id="CP005963">
    <property type="protein sequence ID" value="AGM41629.1"/>
    <property type="molecule type" value="Genomic_DNA"/>
</dbReference>
<dbReference type="InterPro" id="IPR043129">
    <property type="entry name" value="ATPase_NBD"/>
</dbReference>
<evidence type="ECO:0000256" key="1">
    <source>
        <dbReference type="HAMAP-Rule" id="MF_01270"/>
    </source>
</evidence>
<dbReference type="HAMAP" id="MF_01270">
    <property type="entry name" value="AnhMurNAc_kinase"/>
    <property type="match status" value="1"/>
</dbReference>
<comment type="catalytic activity">
    <reaction evidence="1">
        <text>1,6-anhydro-N-acetyl-beta-muramate + ATP + H2O = N-acetyl-D-muramate 6-phosphate + ADP + H(+)</text>
        <dbReference type="Rhea" id="RHEA:24952"/>
        <dbReference type="ChEBI" id="CHEBI:15377"/>
        <dbReference type="ChEBI" id="CHEBI:15378"/>
        <dbReference type="ChEBI" id="CHEBI:30616"/>
        <dbReference type="ChEBI" id="CHEBI:58690"/>
        <dbReference type="ChEBI" id="CHEBI:58722"/>
        <dbReference type="ChEBI" id="CHEBI:456216"/>
        <dbReference type="EC" id="2.7.1.170"/>
    </reaction>
</comment>
<dbReference type="Gene3D" id="3.30.420.40">
    <property type="match status" value="2"/>
</dbReference>